<name>A0A919T7S7_9ACTN</name>
<dbReference type="CDD" id="cd01949">
    <property type="entry name" value="GGDEF"/>
    <property type="match status" value="1"/>
</dbReference>
<evidence type="ECO:0000313" key="6">
    <source>
        <dbReference type="Proteomes" id="UP000677082"/>
    </source>
</evidence>
<dbReference type="PROSITE" id="PS50113">
    <property type="entry name" value="PAC"/>
    <property type="match status" value="1"/>
</dbReference>
<dbReference type="PROSITE" id="PS50887">
    <property type="entry name" value="GGDEF"/>
    <property type="match status" value="1"/>
</dbReference>
<sequence>MDDGRLGVTVSRKWPGRRWPALLGGLEVICGLVCLTALHELGWAIPGALWFFIAFLLGGALFLQWALRPSGEGQPDRIGRSGLLGTALQVAYCGGVTYLTGWGPVLAIGFVQFATVTGSLARSWRLIAALSVLAIAAGQAALAAGLLETYLAPGTAQAVGAVGALCAVLAIRALGTADAARDAAENALALSEQAARRSEERYRTVLQDSQDVTVITDAAGTAFFVSSAVEHVMGWSEQEYRDSRDHLVHPEDRPIAQAMADALKSGSAGEVVELRLRHGDGAWHWHEVSARNLLDNPAVAGIVFNHRDVTLRKQHQDQLVYEAAHDPLTGLANRAALREVLAGWGAGSGLGAILYLDLDGFKRVNDELGHAVGDELLLHAARVLRDCVLGGDTVARLGGDEFVVVLPEVRHPGDAVTVAQRIIDRLGEPESVAGHPMSVRTSVGIAVCELDRQNAEEALRLADAAMYEAKRAGTHSWYLPGEADREQHGGCRGAQPLPFS</sequence>
<reference evidence="5 6" key="1">
    <citation type="submission" date="2021-03" db="EMBL/GenBank/DDBJ databases">
        <title>Whole genome shotgun sequence of Actinoplanes toevensis NBRC 105298.</title>
        <authorList>
            <person name="Komaki H."/>
            <person name="Tamura T."/>
        </authorList>
    </citation>
    <scope>NUCLEOTIDE SEQUENCE [LARGE SCALE GENOMIC DNA]</scope>
    <source>
        <strain evidence="5 6">NBRC 105298</strain>
    </source>
</reference>
<dbReference type="PANTHER" id="PTHR44757">
    <property type="entry name" value="DIGUANYLATE CYCLASE DGCP"/>
    <property type="match status" value="1"/>
</dbReference>
<dbReference type="InterPro" id="IPR029787">
    <property type="entry name" value="Nucleotide_cyclase"/>
</dbReference>
<feature type="transmembrane region" description="Helical" evidence="1">
    <location>
        <begin position="150"/>
        <end position="171"/>
    </location>
</feature>
<dbReference type="Gene3D" id="3.30.450.20">
    <property type="entry name" value="PAS domain"/>
    <property type="match status" value="1"/>
</dbReference>
<keyword evidence="1" id="KW-0472">Membrane</keyword>
<feature type="domain" description="PAC" evidence="3">
    <location>
        <begin position="270"/>
        <end position="321"/>
    </location>
</feature>
<keyword evidence="1" id="KW-1133">Transmembrane helix</keyword>
<dbReference type="InterPro" id="IPR035965">
    <property type="entry name" value="PAS-like_dom_sf"/>
</dbReference>
<proteinExistence type="predicted"/>
<evidence type="ECO:0000259" key="2">
    <source>
        <dbReference type="PROSITE" id="PS50112"/>
    </source>
</evidence>
<dbReference type="SUPFAM" id="SSF55785">
    <property type="entry name" value="PYP-like sensor domain (PAS domain)"/>
    <property type="match status" value="1"/>
</dbReference>
<dbReference type="AlphaFoldDB" id="A0A919T7S7"/>
<feature type="transmembrane region" description="Helical" evidence="1">
    <location>
        <begin position="123"/>
        <end position="144"/>
    </location>
</feature>
<dbReference type="Gene3D" id="3.30.70.270">
    <property type="match status" value="1"/>
</dbReference>
<dbReference type="InterPro" id="IPR000700">
    <property type="entry name" value="PAS-assoc_C"/>
</dbReference>
<dbReference type="PANTHER" id="PTHR44757:SF2">
    <property type="entry name" value="BIOFILM ARCHITECTURE MAINTENANCE PROTEIN MBAA"/>
    <property type="match status" value="1"/>
</dbReference>
<accession>A0A919T7S7</accession>
<organism evidence="5 6">
    <name type="scientific">Paractinoplanes toevensis</name>
    <dbReference type="NCBI Taxonomy" id="571911"/>
    <lineage>
        <taxon>Bacteria</taxon>
        <taxon>Bacillati</taxon>
        <taxon>Actinomycetota</taxon>
        <taxon>Actinomycetes</taxon>
        <taxon>Micromonosporales</taxon>
        <taxon>Micromonosporaceae</taxon>
        <taxon>Paractinoplanes</taxon>
    </lineage>
</organism>
<keyword evidence="1" id="KW-0812">Transmembrane</keyword>
<evidence type="ECO:0000259" key="3">
    <source>
        <dbReference type="PROSITE" id="PS50113"/>
    </source>
</evidence>
<dbReference type="SMART" id="SM00091">
    <property type="entry name" value="PAS"/>
    <property type="match status" value="1"/>
</dbReference>
<dbReference type="InterPro" id="IPR052155">
    <property type="entry name" value="Biofilm_reg_signaling"/>
</dbReference>
<dbReference type="Pfam" id="PF08447">
    <property type="entry name" value="PAS_3"/>
    <property type="match status" value="1"/>
</dbReference>
<comment type="caution">
    <text evidence="5">The sequence shown here is derived from an EMBL/GenBank/DDBJ whole genome shotgun (WGS) entry which is preliminary data.</text>
</comment>
<gene>
    <name evidence="5" type="ORF">Ato02nite_017900</name>
</gene>
<evidence type="ECO:0000259" key="4">
    <source>
        <dbReference type="PROSITE" id="PS50887"/>
    </source>
</evidence>
<feature type="transmembrane region" description="Helical" evidence="1">
    <location>
        <begin position="48"/>
        <end position="67"/>
    </location>
</feature>
<feature type="domain" description="PAS" evidence="2">
    <location>
        <begin position="198"/>
        <end position="253"/>
    </location>
</feature>
<dbReference type="PROSITE" id="PS50112">
    <property type="entry name" value="PAS"/>
    <property type="match status" value="1"/>
</dbReference>
<feature type="domain" description="GGDEF" evidence="4">
    <location>
        <begin position="349"/>
        <end position="482"/>
    </location>
</feature>
<dbReference type="InterPro" id="IPR000160">
    <property type="entry name" value="GGDEF_dom"/>
</dbReference>
<keyword evidence="6" id="KW-1185">Reference proteome</keyword>
<feature type="transmembrane region" description="Helical" evidence="1">
    <location>
        <begin position="20"/>
        <end position="41"/>
    </location>
</feature>
<dbReference type="InterPro" id="IPR000014">
    <property type="entry name" value="PAS"/>
</dbReference>
<evidence type="ECO:0000256" key="1">
    <source>
        <dbReference type="SAM" id="Phobius"/>
    </source>
</evidence>
<evidence type="ECO:0000313" key="5">
    <source>
        <dbReference type="EMBL" id="GIM89997.1"/>
    </source>
</evidence>
<feature type="transmembrane region" description="Helical" evidence="1">
    <location>
        <begin position="87"/>
        <end position="111"/>
    </location>
</feature>
<dbReference type="Pfam" id="PF00990">
    <property type="entry name" value="GGDEF"/>
    <property type="match status" value="1"/>
</dbReference>
<dbReference type="NCBIfam" id="TIGR00254">
    <property type="entry name" value="GGDEF"/>
    <property type="match status" value="1"/>
</dbReference>
<evidence type="ECO:0008006" key="7">
    <source>
        <dbReference type="Google" id="ProtNLM"/>
    </source>
</evidence>
<dbReference type="InterPro" id="IPR043128">
    <property type="entry name" value="Rev_trsase/Diguanyl_cyclase"/>
</dbReference>
<dbReference type="NCBIfam" id="TIGR00229">
    <property type="entry name" value="sensory_box"/>
    <property type="match status" value="1"/>
</dbReference>
<dbReference type="EMBL" id="BOQN01000022">
    <property type="protein sequence ID" value="GIM89997.1"/>
    <property type="molecule type" value="Genomic_DNA"/>
</dbReference>
<dbReference type="SUPFAM" id="SSF55073">
    <property type="entry name" value="Nucleotide cyclase"/>
    <property type="match status" value="1"/>
</dbReference>
<protein>
    <recommendedName>
        <fullName evidence="7">Diguanylate cyclase</fullName>
    </recommendedName>
</protein>
<dbReference type="CDD" id="cd00130">
    <property type="entry name" value="PAS"/>
    <property type="match status" value="1"/>
</dbReference>
<dbReference type="Proteomes" id="UP000677082">
    <property type="component" value="Unassembled WGS sequence"/>
</dbReference>
<dbReference type="InterPro" id="IPR013655">
    <property type="entry name" value="PAS_fold_3"/>
</dbReference>
<dbReference type="SMART" id="SM00267">
    <property type="entry name" value="GGDEF"/>
    <property type="match status" value="1"/>
</dbReference>